<feature type="region of interest" description="Disordered" evidence="4">
    <location>
        <begin position="206"/>
        <end position="320"/>
    </location>
</feature>
<organism evidence="5">
    <name type="scientific">Lichtheimia ramosa</name>
    <dbReference type="NCBI Taxonomy" id="688394"/>
    <lineage>
        <taxon>Eukaryota</taxon>
        <taxon>Fungi</taxon>
        <taxon>Fungi incertae sedis</taxon>
        <taxon>Mucoromycota</taxon>
        <taxon>Mucoromycotina</taxon>
        <taxon>Mucoromycetes</taxon>
        <taxon>Mucorales</taxon>
        <taxon>Lichtheimiaceae</taxon>
        <taxon>Lichtheimia</taxon>
    </lineage>
</organism>
<dbReference type="SMART" id="SM00248">
    <property type="entry name" value="ANK"/>
    <property type="match status" value="5"/>
</dbReference>
<dbReference type="SUPFAM" id="SSF48403">
    <property type="entry name" value="Ankyrin repeat"/>
    <property type="match status" value="1"/>
</dbReference>
<evidence type="ECO:0000256" key="4">
    <source>
        <dbReference type="SAM" id="MobiDB-lite"/>
    </source>
</evidence>
<evidence type="ECO:0000256" key="2">
    <source>
        <dbReference type="ARBA" id="ARBA00023043"/>
    </source>
</evidence>
<evidence type="ECO:0000256" key="1">
    <source>
        <dbReference type="ARBA" id="ARBA00022737"/>
    </source>
</evidence>
<feature type="region of interest" description="Disordered" evidence="4">
    <location>
        <begin position="101"/>
        <end position="163"/>
    </location>
</feature>
<proteinExistence type="predicted"/>
<keyword evidence="1" id="KW-0677">Repeat</keyword>
<gene>
    <name evidence="5" type="ORF">LRAMOSA02388</name>
</gene>
<feature type="compositionally biased region" description="Low complexity" evidence="4">
    <location>
        <begin position="121"/>
        <end position="130"/>
    </location>
</feature>
<dbReference type="OrthoDB" id="426293at2759"/>
<dbReference type="InterPro" id="IPR036770">
    <property type="entry name" value="Ankyrin_rpt-contain_sf"/>
</dbReference>
<dbReference type="InterPro" id="IPR002110">
    <property type="entry name" value="Ankyrin_rpt"/>
</dbReference>
<feature type="compositionally biased region" description="Polar residues" evidence="4">
    <location>
        <begin position="218"/>
        <end position="246"/>
    </location>
</feature>
<name>A0A077WQ62_9FUNG</name>
<dbReference type="AlphaFoldDB" id="A0A077WQ62"/>
<sequence>MTKRHESMLPPEKEERLFRSPKEMLNDLLHQVEETELRHAMRVEMKRLLTDHERLVSMLQQRSELLENENNELRLASQEHQRRYEKAVREMQFFKRKYELHRQQEEQQRPRRSLSIDSRTSSEQQQQQSQATCTAGGTFPLTPTSPQPIPEEQDPSSSSKTISITAISSPPYDAAELTRMAKSPIPPESSFALHRGAVVYPQSQVHIPDPVRPVPRLRQNSTTASVHSTQSSSTEGAGTVISQGAKSTVSSVSSVPSSSSSSVSSSSTSSAAGDKARKKQSWQQQQQQYPVNLPAPSTTSISSNTVHSVPMTPVRSSTATNGYTGASLIQQRRVDPLIFGGSDGLWDTIAKSKGSDATVEKIISNFLRRGGSPNTAKQSGSAHAVKYGYGMIHALIVTKAPGSLDLLLQQGANPNVMTLSQIEDDKVTPCYLAAEVGWLTGLQKLVQAGGDLVAARGAGIKNKTALHVAAEHCHAAVVEYIVNITQGALNLEEDSQGATVLHYACASGHTDLVSFLAKSCQIPVNQPDHRGELPLHWAARHGRLEVVTLLVERCGCDVNAYVPRKVGTPLDLAKAGSQRRLVDYLKGLGALTGKKMDRRREEENENEGYLENKFAKNGFAGFFVGGEEEVDFF</sequence>
<evidence type="ECO:0000256" key="3">
    <source>
        <dbReference type="PROSITE-ProRule" id="PRU00023"/>
    </source>
</evidence>
<accession>A0A077WQ62</accession>
<dbReference type="PROSITE" id="PS50297">
    <property type="entry name" value="ANK_REP_REGION"/>
    <property type="match status" value="2"/>
</dbReference>
<dbReference type="PROSITE" id="PS50088">
    <property type="entry name" value="ANK_REPEAT"/>
    <property type="match status" value="2"/>
</dbReference>
<feature type="compositionally biased region" description="Low complexity" evidence="4">
    <location>
        <begin position="247"/>
        <end position="270"/>
    </location>
</feature>
<protein>
    <submittedName>
        <fullName evidence="5">Uncharacterized protein</fullName>
    </submittedName>
</protein>
<dbReference type="PANTHER" id="PTHR24201">
    <property type="entry name" value="ANK_REP_REGION DOMAIN-CONTAINING PROTEIN"/>
    <property type="match status" value="1"/>
</dbReference>
<dbReference type="EMBL" id="LK023335">
    <property type="protein sequence ID" value="CDS09711.1"/>
    <property type="molecule type" value="Genomic_DNA"/>
</dbReference>
<feature type="repeat" description="ANK" evidence="3">
    <location>
        <begin position="530"/>
        <end position="553"/>
    </location>
</feature>
<dbReference type="InterPro" id="IPR050776">
    <property type="entry name" value="Ank_Repeat/CDKN_Inhibitor"/>
</dbReference>
<dbReference type="Gene3D" id="1.25.40.20">
    <property type="entry name" value="Ankyrin repeat-containing domain"/>
    <property type="match status" value="1"/>
</dbReference>
<feature type="repeat" description="ANK" evidence="3">
    <location>
        <begin position="496"/>
        <end position="516"/>
    </location>
</feature>
<dbReference type="Pfam" id="PF12796">
    <property type="entry name" value="Ank_2"/>
    <property type="match status" value="1"/>
</dbReference>
<feature type="compositionally biased region" description="Polar residues" evidence="4">
    <location>
        <begin position="295"/>
        <end position="307"/>
    </location>
</feature>
<keyword evidence="2 3" id="KW-0040">ANK repeat</keyword>
<evidence type="ECO:0000313" key="5">
    <source>
        <dbReference type="EMBL" id="CDS09711.1"/>
    </source>
</evidence>
<reference evidence="5" key="1">
    <citation type="journal article" date="2014" name="Genome Announc.">
        <title>De novo whole-genome sequence and genome annotation of Lichtheimia ramosa.</title>
        <authorList>
            <person name="Linde J."/>
            <person name="Schwartze V."/>
            <person name="Binder U."/>
            <person name="Lass-Florl C."/>
            <person name="Voigt K."/>
            <person name="Horn F."/>
        </authorList>
    </citation>
    <scope>NUCLEOTIDE SEQUENCE</scope>
    <source>
        <strain evidence="5">JMRC FSU:6197</strain>
    </source>
</reference>